<protein>
    <recommendedName>
        <fullName evidence="1">Isoaspartyl dipeptidase</fullName>
        <ecNumber evidence="1">3.4.19.-</ecNumber>
    </recommendedName>
</protein>
<comment type="function">
    <text evidence="1">Catalyzes the hydrolytic cleavage of a subset of L-isoaspartyl (L-beta-aspartyl) dipeptides. Used to degrade proteins damaged by L-isoaspartyl residues formation.</text>
</comment>
<comment type="caution">
    <text evidence="3">The sequence shown here is derived from an EMBL/GenBank/DDBJ whole genome shotgun (WGS) entry which is preliminary data.</text>
</comment>
<comment type="subcellular location">
    <subcellularLocation>
        <location evidence="1">Cytoplasm</location>
    </subcellularLocation>
</comment>
<dbReference type="NCBIfam" id="TIGR01975">
    <property type="entry name" value="isoAsp_dipep"/>
    <property type="match status" value="1"/>
</dbReference>
<gene>
    <name evidence="3" type="primary">iadA</name>
    <name evidence="3" type="ORF">KTO63_18890</name>
</gene>
<sequence length="384" mass="41465">MFKLFKQARVYAPELLGVKDVLVCGEKIALIDDQIAPNLPGVEVINADGKILTPGLIDQHVHITGAGGKHGFHSLTPEIMLSEFIICGTTTVMGLLGTDGATKSLKALYAKTRSLDNEGITAYMLTSYFGIPPITITGTVLEDMILIDKVLGCKVAISDERSSFPTAKELLAILKDVHVGGLTSGKGGIMHIHLGALPTNMGILLELVEQYHFPIKNISPTHVGRTVPLFEEAIRFAKLGGMIDITTGGTKFDEPYKQVLYALEKGVSMDNMTFSSDGNAGIGLKDKDGNPAGFKKAPIDLNYKQVQKLIRDGKVPIEEAIKLITSGPAKNLSLKHKGRIRVGGDADICLFDPDFNLTDVIARGRIMMQDGKIMVYGSFEKVES</sequence>
<dbReference type="PANTHER" id="PTHR11647">
    <property type="entry name" value="HYDRANTOINASE/DIHYDROPYRIMIDINASE FAMILY MEMBER"/>
    <property type="match status" value="1"/>
</dbReference>
<comment type="PTM">
    <text evidence="1">Carboxylation allows a single lysine to coordinate two zinc ions.</text>
</comment>
<feature type="domain" description="Amidohydrolase 3" evidence="2">
    <location>
        <begin position="310"/>
        <end position="355"/>
    </location>
</feature>
<comment type="cofactor">
    <cofactor evidence="1">
        <name>Zn(2+)</name>
        <dbReference type="ChEBI" id="CHEBI:29105"/>
    </cofactor>
    <text evidence="1">Binds 2 Zn(2+) ions per subunit.</text>
</comment>
<dbReference type="RefSeq" id="WP_217793249.1">
    <property type="nucleotide sequence ID" value="NZ_JAHSPG010000015.1"/>
</dbReference>
<dbReference type="AlphaFoldDB" id="A0A9E2SD96"/>
<dbReference type="GO" id="GO:0008798">
    <property type="term" value="F:beta-aspartyl-peptidase activity"/>
    <property type="evidence" value="ECO:0007669"/>
    <property type="project" value="UniProtKB-EC"/>
</dbReference>
<reference evidence="3" key="1">
    <citation type="submission" date="2021-06" db="EMBL/GenBank/DDBJ databases">
        <authorList>
            <person name="Huq M.A."/>
        </authorList>
    </citation>
    <scope>NUCLEOTIDE SEQUENCE</scope>
    <source>
        <strain evidence="3">MAH-26</strain>
    </source>
</reference>
<dbReference type="InterPro" id="IPR050378">
    <property type="entry name" value="Metallo-dep_Hydrolases_sf"/>
</dbReference>
<keyword evidence="1" id="KW-0645">Protease</keyword>
<evidence type="ECO:0000256" key="1">
    <source>
        <dbReference type="PIRNR" id="PIRNR001238"/>
    </source>
</evidence>
<evidence type="ECO:0000259" key="2">
    <source>
        <dbReference type="Pfam" id="PF07969"/>
    </source>
</evidence>
<dbReference type="InterPro" id="IPR010229">
    <property type="entry name" value="Pept_M38_dipep"/>
</dbReference>
<dbReference type="PANTHER" id="PTHR11647:SF1">
    <property type="entry name" value="COLLAPSIN RESPONSE MEDIATOR PROTEIN"/>
    <property type="match status" value="1"/>
</dbReference>
<dbReference type="InterPro" id="IPR013108">
    <property type="entry name" value="Amidohydro_3"/>
</dbReference>
<keyword evidence="1" id="KW-0862">Zinc</keyword>
<keyword evidence="1 3" id="KW-0378">Hydrolase</keyword>
<evidence type="ECO:0000313" key="4">
    <source>
        <dbReference type="Proteomes" id="UP000812270"/>
    </source>
</evidence>
<evidence type="ECO:0000313" key="3">
    <source>
        <dbReference type="EMBL" id="MBV4359242.1"/>
    </source>
</evidence>
<keyword evidence="4" id="KW-1185">Reference proteome</keyword>
<organism evidence="3 4">
    <name type="scientific">Pinibacter aurantiacus</name>
    <dbReference type="NCBI Taxonomy" id="2851599"/>
    <lineage>
        <taxon>Bacteria</taxon>
        <taxon>Pseudomonadati</taxon>
        <taxon>Bacteroidota</taxon>
        <taxon>Chitinophagia</taxon>
        <taxon>Chitinophagales</taxon>
        <taxon>Chitinophagaceae</taxon>
        <taxon>Pinibacter</taxon>
    </lineage>
</organism>
<keyword evidence="1" id="KW-0479">Metal-binding</keyword>
<dbReference type="Proteomes" id="UP000812270">
    <property type="component" value="Unassembled WGS sequence"/>
</dbReference>
<dbReference type="PIRSF" id="PIRSF001238">
    <property type="entry name" value="IadA"/>
    <property type="match status" value="1"/>
</dbReference>
<dbReference type="Pfam" id="PF07969">
    <property type="entry name" value="Amidohydro_3"/>
    <property type="match status" value="1"/>
</dbReference>
<proteinExistence type="inferred from homology"/>
<dbReference type="EC" id="3.4.19.-" evidence="1"/>
<comment type="similarity">
    <text evidence="1">Belongs to the peptidase M38 family.</text>
</comment>
<keyword evidence="1" id="KW-0482">Metalloprotease</keyword>
<dbReference type="EMBL" id="JAHSPG010000015">
    <property type="protein sequence ID" value="MBV4359242.1"/>
    <property type="molecule type" value="Genomic_DNA"/>
</dbReference>
<accession>A0A9E2SD96</accession>
<name>A0A9E2SD96_9BACT</name>